<dbReference type="Pfam" id="PF01229">
    <property type="entry name" value="Glyco_hydro_39"/>
    <property type="match status" value="1"/>
</dbReference>
<protein>
    <recommendedName>
        <fullName evidence="4">Glycosyl hydrolases family 39 N-terminal catalytic domain-containing protein</fullName>
    </recommendedName>
</protein>
<comment type="caution">
    <text evidence="5">The sequence shown here is derived from an EMBL/GenBank/DDBJ whole genome shotgun (WGS) entry which is preliminary data.</text>
</comment>
<dbReference type="SUPFAM" id="SSF51445">
    <property type="entry name" value="(Trans)glycosidases"/>
    <property type="match status" value="1"/>
</dbReference>
<dbReference type="InterPro" id="IPR051923">
    <property type="entry name" value="Glycosyl_Hydrolase_39"/>
</dbReference>
<reference evidence="5 6" key="1">
    <citation type="journal article" date="2003" name="Int. J. Syst. Evol. Microbiol.">
        <title>Bacillus nealsonii sp. nov., isolated from a spacecraft-assembly facility, whose spores are gamma-radiation resistant.</title>
        <authorList>
            <person name="Venkateswaran K."/>
            <person name="Kempf M."/>
            <person name="Chen F."/>
            <person name="Satomi M."/>
            <person name="Nicholson W."/>
            <person name="Kern R."/>
        </authorList>
    </citation>
    <scope>NUCLEOTIDE SEQUENCE [LARGE SCALE GENOMIC DNA]</scope>
    <source>
        <strain evidence="5 6">FO-92</strain>
    </source>
</reference>
<dbReference type="InterPro" id="IPR017853">
    <property type="entry name" value="GH"/>
</dbReference>
<dbReference type="InterPro" id="IPR049166">
    <property type="entry name" value="GH39_cat"/>
</dbReference>
<proteinExistence type="inferred from homology"/>
<evidence type="ECO:0000256" key="1">
    <source>
        <dbReference type="ARBA" id="ARBA00008875"/>
    </source>
</evidence>
<dbReference type="GO" id="GO:0004553">
    <property type="term" value="F:hydrolase activity, hydrolyzing O-glycosyl compounds"/>
    <property type="evidence" value="ECO:0007669"/>
    <property type="project" value="TreeGrafter"/>
</dbReference>
<dbReference type="Gene3D" id="3.20.20.80">
    <property type="entry name" value="Glycosidases"/>
    <property type="match status" value="1"/>
</dbReference>
<dbReference type="RefSeq" id="WP_101177106.1">
    <property type="nucleotide sequence ID" value="NZ_PISE01000020.1"/>
</dbReference>
<feature type="domain" description="Glycosyl hydrolases family 39 N-terminal catalytic" evidence="4">
    <location>
        <begin position="78"/>
        <end position="263"/>
    </location>
</feature>
<dbReference type="PROSITE" id="PS51257">
    <property type="entry name" value="PROKAR_LIPOPROTEIN"/>
    <property type="match status" value="1"/>
</dbReference>
<sequence>MSVKISYLKKIFLIFLMILLLSTGCQNKKQHQISSTYFGMHIQNPNNYSLHSNTMGNLGYGSVRFWDTGTKWLNLEPQKGKYDFKKLDQLVSAALDNNQEILLTLGQPPSWATGNKSISEYGDNYNSIPPANIEDWRKYVKTVGERYKGKITAYEIWNEVNIKGFYSGSIEELVTLTKEANYILKKIDPNIIIVSPGMANGMEGVHFLEAYLKAGGIQFVDAISVHLYVNPYPPEEMIPLIKNYRQVVDETSSKQMPIWNTEFTWVNFTMDKEINNSTIMPDELASSYLARALLIGIGMEIERNYFYGLDYSTSKIQLVDLLNQKSIKLPGVAYRNVSSWLIGASIRNFSHKEGYYLLNIKLKDGKKGIIAWAEKSEKKIKLPPGFSEGNYFSTIGEINTYSGGEIYLTNMPVLVYKD</sequence>
<dbReference type="PANTHER" id="PTHR12631:SF10">
    <property type="entry name" value="BETA-XYLOSIDASE-LIKE PROTEIN-RELATED"/>
    <property type="match status" value="1"/>
</dbReference>
<gene>
    <name evidence="5" type="ORF">CWS01_10250</name>
</gene>
<evidence type="ECO:0000313" key="5">
    <source>
        <dbReference type="EMBL" id="PKG23715.1"/>
    </source>
</evidence>
<dbReference type="Proteomes" id="UP000233375">
    <property type="component" value="Unassembled WGS sequence"/>
</dbReference>
<evidence type="ECO:0000256" key="2">
    <source>
        <dbReference type="ARBA" id="ARBA00022801"/>
    </source>
</evidence>
<accession>A0A2N0Z2I1</accession>
<dbReference type="PANTHER" id="PTHR12631">
    <property type="entry name" value="ALPHA-L-IDURONIDASE"/>
    <property type="match status" value="1"/>
</dbReference>
<name>A0A2N0Z2I1_9BACI</name>
<evidence type="ECO:0000259" key="4">
    <source>
        <dbReference type="Pfam" id="PF01229"/>
    </source>
</evidence>
<organism evidence="5 6">
    <name type="scientific">Niallia nealsonii</name>
    <dbReference type="NCBI Taxonomy" id="115979"/>
    <lineage>
        <taxon>Bacteria</taxon>
        <taxon>Bacillati</taxon>
        <taxon>Bacillota</taxon>
        <taxon>Bacilli</taxon>
        <taxon>Bacillales</taxon>
        <taxon>Bacillaceae</taxon>
        <taxon>Niallia</taxon>
    </lineage>
</organism>
<dbReference type="AlphaFoldDB" id="A0A2N0Z2I1"/>
<dbReference type="OrthoDB" id="9776971at2"/>
<dbReference type="EMBL" id="PISE01000020">
    <property type="protein sequence ID" value="PKG23715.1"/>
    <property type="molecule type" value="Genomic_DNA"/>
</dbReference>
<keyword evidence="2" id="KW-0378">Hydrolase</keyword>
<evidence type="ECO:0000256" key="3">
    <source>
        <dbReference type="ARBA" id="ARBA00023295"/>
    </source>
</evidence>
<keyword evidence="6" id="KW-1185">Reference proteome</keyword>
<keyword evidence="3" id="KW-0326">Glycosidase</keyword>
<evidence type="ECO:0000313" key="6">
    <source>
        <dbReference type="Proteomes" id="UP000233375"/>
    </source>
</evidence>
<comment type="similarity">
    <text evidence="1">Belongs to the glycosyl hydrolase 39 family.</text>
</comment>